<gene>
    <name evidence="9" type="ORF">GSTENG00024590001</name>
</gene>
<dbReference type="FunFam" id="3.30.160.60:FF:000446">
    <property type="entry name" value="Zinc finger protein"/>
    <property type="match status" value="1"/>
</dbReference>
<dbReference type="SUPFAM" id="SSF55331">
    <property type="entry name" value="Tautomerase/MIF"/>
    <property type="match status" value="1"/>
</dbReference>
<accession>Q4S3M3</accession>
<feature type="compositionally biased region" description="Basic and acidic residues" evidence="7">
    <location>
        <begin position="194"/>
        <end position="204"/>
    </location>
</feature>
<keyword evidence="2" id="KW-0479">Metal-binding</keyword>
<dbReference type="GO" id="GO:0008270">
    <property type="term" value="F:zinc ion binding"/>
    <property type="evidence" value="ECO:0007669"/>
    <property type="project" value="UniProtKB-KW"/>
</dbReference>
<feature type="domain" description="C2H2-type" evidence="8">
    <location>
        <begin position="255"/>
        <end position="275"/>
    </location>
</feature>
<dbReference type="SUPFAM" id="SSF57667">
    <property type="entry name" value="beta-beta-alpha zinc fingers"/>
    <property type="match status" value="3"/>
</dbReference>
<feature type="compositionally biased region" description="Polar residues" evidence="7">
    <location>
        <begin position="179"/>
        <end position="191"/>
    </location>
</feature>
<organism evidence="9">
    <name type="scientific">Tetraodon nigroviridis</name>
    <name type="common">Spotted green pufferfish</name>
    <name type="synonym">Chelonodon nigroviridis</name>
    <dbReference type="NCBI Taxonomy" id="99883"/>
    <lineage>
        <taxon>Eukaryota</taxon>
        <taxon>Metazoa</taxon>
        <taxon>Chordata</taxon>
        <taxon>Craniata</taxon>
        <taxon>Vertebrata</taxon>
        <taxon>Euteleostomi</taxon>
        <taxon>Actinopterygii</taxon>
        <taxon>Neopterygii</taxon>
        <taxon>Teleostei</taxon>
        <taxon>Neoteleostei</taxon>
        <taxon>Acanthomorphata</taxon>
        <taxon>Eupercaria</taxon>
        <taxon>Tetraodontiformes</taxon>
        <taxon>Tetradontoidea</taxon>
        <taxon>Tetraodontidae</taxon>
        <taxon>Tetraodon</taxon>
    </lineage>
</organism>
<feature type="domain" description="C2H2-type" evidence="8">
    <location>
        <begin position="309"/>
        <end position="331"/>
    </location>
</feature>
<feature type="domain" description="C2H2-type" evidence="8">
    <location>
        <begin position="281"/>
        <end position="303"/>
    </location>
</feature>
<dbReference type="Pfam" id="PF01187">
    <property type="entry name" value="MIF"/>
    <property type="match status" value="1"/>
</dbReference>
<comment type="similarity">
    <text evidence="1">Belongs to the MIF family.</text>
</comment>
<dbReference type="InterPro" id="IPR036236">
    <property type="entry name" value="Znf_C2H2_sf"/>
</dbReference>
<feature type="domain" description="C2H2-type" evidence="8">
    <location>
        <begin position="227"/>
        <end position="254"/>
    </location>
</feature>
<evidence type="ECO:0000313" key="9">
    <source>
        <dbReference type="EMBL" id="CAG04759.1"/>
    </source>
</evidence>
<dbReference type="InterPro" id="IPR001398">
    <property type="entry name" value="Macrophage_inhib_fac"/>
</dbReference>
<dbReference type="KEGG" id="tng:GSTEN00024590G001"/>
<evidence type="ECO:0000256" key="3">
    <source>
        <dbReference type="ARBA" id="ARBA00022737"/>
    </source>
</evidence>
<sequence length="335" mass="38572">MPSFVVNTNVARADVPAALLSEAHQRAGNRSCEKPAQYIAVQINTDQMMMFGGKGDPCALCSLHSIGKISRAQNKLYSNLLCGLLHKHLGISPNRMHRCSHCKKRFHTQSKLNGHIRFHTGETPFACRLCPKKFHVMQALKVHVQRIHKGQVDFAEKTSTFPLDVTEDDPPGSPPPDNLLQQPLRTRSASLRQPRPESPREKEKKRTRNQSLLSKWHTMGTRCDQGYVCVVCQKISRSKYMLIEHHRIHTGEKPLECERCAERFRYRSQLSTHRRRCCTMIQCGTCEKSFSTEGKFTKHVQRHHKNWAHFCKVCGKGFLIEGRLQNHMKRHDFMD</sequence>
<reference evidence="9" key="1">
    <citation type="journal article" date="2004" name="Nature">
        <title>Genome duplication in the teleost fish Tetraodon nigroviridis reveals the early vertebrate proto-karyotype.</title>
        <authorList>
            <person name="Jaillon O."/>
            <person name="Aury J.-M."/>
            <person name="Brunet F."/>
            <person name="Petit J.-L."/>
            <person name="Stange-Thomann N."/>
            <person name="Mauceli E."/>
            <person name="Bouneau L."/>
            <person name="Fischer C."/>
            <person name="Ozouf-Costaz C."/>
            <person name="Bernot A."/>
            <person name="Nicaud S."/>
            <person name="Jaffe D."/>
            <person name="Fisher S."/>
            <person name="Lutfalla G."/>
            <person name="Dossat C."/>
            <person name="Segurens B."/>
            <person name="Dasilva C."/>
            <person name="Salanoubat M."/>
            <person name="Levy M."/>
            <person name="Boudet N."/>
            <person name="Castellano S."/>
            <person name="Anthouard V."/>
            <person name="Jubin C."/>
            <person name="Castelli V."/>
            <person name="Katinka M."/>
            <person name="Vacherie B."/>
            <person name="Biemont C."/>
            <person name="Skalli Z."/>
            <person name="Cattolico L."/>
            <person name="Poulain J."/>
            <person name="De Berardinis V."/>
            <person name="Cruaud C."/>
            <person name="Duprat S."/>
            <person name="Brottier P."/>
            <person name="Coutanceau J.-P."/>
            <person name="Gouzy J."/>
            <person name="Parra G."/>
            <person name="Lardier G."/>
            <person name="Chapple C."/>
            <person name="McKernan K.J."/>
            <person name="McEwan P."/>
            <person name="Bosak S."/>
            <person name="Kellis M."/>
            <person name="Volff J.-N."/>
            <person name="Guigo R."/>
            <person name="Zody M.C."/>
            <person name="Mesirov J."/>
            <person name="Lindblad-Toh K."/>
            <person name="Birren B."/>
            <person name="Nusbaum C."/>
            <person name="Kahn D."/>
            <person name="Robinson-Rechavi M."/>
            <person name="Laudet V."/>
            <person name="Schachter V."/>
            <person name="Quetier F."/>
            <person name="Saurin W."/>
            <person name="Scarpelli C."/>
            <person name="Wincker P."/>
            <person name="Lander E.S."/>
            <person name="Weissenbach J."/>
            <person name="Roest Crollius H."/>
        </authorList>
    </citation>
    <scope>NUCLEOTIDE SEQUENCE [LARGE SCALE GENOMIC DNA]</scope>
</reference>
<proteinExistence type="inferred from homology"/>
<name>Q4S3M3_TETNG</name>
<feature type="region of interest" description="Disordered" evidence="7">
    <location>
        <begin position="162"/>
        <end position="211"/>
    </location>
</feature>
<evidence type="ECO:0000256" key="7">
    <source>
        <dbReference type="SAM" id="MobiDB-lite"/>
    </source>
</evidence>
<dbReference type="PROSITE" id="PS50157">
    <property type="entry name" value="ZINC_FINGER_C2H2_2"/>
    <property type="match status" value="6"/>
</dbReference>
<dbReference type="PROSITE" id="PS00028">
    <property type="entry name" value="ZINC_FINGER_C2H2_1"/>
    <property type="match status" value="3"/>
</dbReference>
<dbReference type="EMBL" id="CAAE01014749">
    <property type="protein sequence ID" value="CAG04759.1"/>
    <property type="molecule type" value="Genomic_DNA"/>
</dbReference>
<dbReference type="InterPro" id="IPR014347">
    <property type="entry name" value="Tautomerase/MIF_sf"/>
</dbReference>
<dbReference type="InterPro" id="IPR013087">
    <property type="entry name" value="Znf_C2H2_type"/>
</dbReference>
<comment type="caution">
    <text evidence="9">The sequence shown here is derived from an EMBL/GenBank/DDBJ whole genome shotgun (WGS) entry which is preliminary data.</text>
</comment>
<reference evidence="9" key="2">
    <citation type="submission" date="2004-02" db="EMBL/GenBank/DDBJ databases">
        <authorList>
            <consortium name="Genoscope"/>
            <consortium name="Whitehead Institute Centre for Genome Research"/>
        </authorList>
    </citation>
    <scope>NUCLEOTIDE SEQUENCE</scope>
</reference>
<dbReference type="SMART" id="SM00355">
    <property type="entry name" value="ZnF_C2H2"/>
    <property type="match status" value="6"/>
</dbReference>
<dbReference type="InterPro" id="IPR019829">
    <property type="entry name" value="Macrophage_inhib_fac_CS"/>
</dbReference>
<dbReference type="OrthoDB" id="255819at2759"/>
<keyword evidence="5" id="KW-0862">Zinc</keyword>
<dbReference type="PANTHER" id="PTHR24379">
    <property type="entry name" value="KRAB AND ZINC FINGER DOMAIN-CONTAINING"/>
    <property type="match status" value="1"/>
</dbReference>
<dbReference type="Pfam" id="PF00096">
    <property type="entry name" value="zf-C2H2"/>
    <property type="match status" value="2"/>
</dbReference>
<evidence type="ECO:0000256" key="4">
    <source>
        <dbReference type="ARBA" id="ARBA00022771"/>
    </source>
</evidence>
<feature type="domain" description="C2H2-type" evidence="8">
    <location>
        <begin position="125"/>
        <end position="153"/>
    </location>
</feature>
<keyword evidence="4 6" id="KW-0863">Zinc-finger</keyword>
<evidence type="ECO:0000256" key="5">
    <source>
        <dbReference type="ARBA" id="ARBA00022833"/>
    </source>
</evidence>
<evidence type="ECO:0000256" key="2">
    <source>
        <dbReference type="ARBA" id="ARBA00022723"/>
    </source>
</evidence>
<evidence type="ECO:0000259" key="8">
    <source>
        <dbReference type="PROSITE" id="PS50157"/>
    </source>
</evidence>
<dbReference type="AlphaFoldDB" id="Q4S3M3"/>
<dbReference type="PANTHER" id="PTHR24379:SF121">
    <property type="entry name" value="C2H2-TYPE DOMAIN-CONTAINING PROTEIN"/>
    <property type="match status" value="1"/>
</dbReference>
<evidence type="ECO:0000256" key="6">
    <source>
        <dbReference type="PROSITE-ProRule" id="PRU00042"/>
    </source>
</evidence>
<dbReference type="PROSITE" id="PS01158">
    <property type="entry name" value="MIF"/>
    <property type="match status" value="1"/>
</dbReference>
<evidence type="ECO:0000256" key="1">
    <source>
        <dbReference type="ARBA" id="ARBA00005851"/>
    </source>
</evidence>
<dbReference type="Gene3D" id="3.30.160.60">
    <property type="entry name" value="Classic Zinc Finger"/>
    <property type="match status" value="5"/>
</dbReference>
<feature type="domain" description="C2H2-type" evidence="8">
    <location>
        <begin position="97"/>
        <end position="124"/>
    </location>
</feature>
<dbReference type="Gene3D" id="3.30.429.10">
    <property type="entry name" value="Macrophage Migration Inhibitory Factor"/>
    <property type="match status" value="1"/>
</dbReference>
<keyword evidence="3" id="KW-0677">Repeat</keyword>
<protein>
    <submittedName>
        <fullName evidence="9">(spotted green pufferfish) hypothetical protein</fullName>
    </submittedName>
</protein>